<keyword evidence="2" id="KW-1133">Transmembrane helix</keyword>
<dbReference type="OrthoDB" id="2565336at2759"/>
<feature type="transmembrane region" description="Helical" evidence="2">
    <location>
        <begin position="162"/>
        <end position="181"/>
    </location>
</feature>
<dbReference type="EMBL" id="KI894011">
    <property type="protein sequence ID" value="OCF49743.1"/>
    <property type="molecule type" value="Genomic_DNA"/>
</dbReference>
<protein>
    <submittedName>
        <fullName evidence="3">Uncharacterized protein</fullName>
    </submittedName>
</protein>
<reference evidence="4" key="4">
    <citation type="submission" date="2024-02" db="EMBL/GenBank/DDBJ databases">
        <title>Comparative genomics of Cryptococcus and Kwoniella reveals pathogenesis evolution and contrasting modes of karyotype evolution via chromosome fusion or intercentromeric recombination.</title>
        <authorList>
            <person name="Coelho M.A."/>
            <person name="David-Palma M."/>
            <person name="Shea T."/>
            <person name="Bowers K."/>
            <person name="McGinley-Smith S."/>
            <person name="Mohammad A.W."/>
            <person name="Gnirke A."/>
            <person name="Yurkov A.M."/>
            <person name="Nowrousian M."/>
            <person name="Sun S."/>
            <person name="Cuomo C.A."/>
            <person name="Heitman J."/>
        </authorList>
    </citation>
    <scope>NUCLEOTIDE SEQUENCE</scope>
    <source>
        <strain evidence="4">CBS 10737</strain>
    </source>
</reference>
<reference evidence="4" key="2">
    <citation type="submission" date="2013-07" db="EMBL/GenBank/DDBJ databases">
        <authorList>
            <consortium name="The Broad Institute Genome Sequencing Platform"/>
            <person name="Cuomo C."/>
            <person name="Litvintseva A."/>
            <person name="Chen Y."/>
            <person name="Heitman J."/>
            <person name="Sun S."/>
            <person name="Springer D."/>
            <person name="Dromer F."/>
            <person name="Young S.K."/>
            <person name="Zeng Q."/>
            <person name="Gargeya S."/>
            <person name="Fitzgerald M."/>
            <person name="Abouelleil A."/>
            <person name="Alvarado L."/>
            <person name="Berlin A.M."/>
            <person name="Chapman S.B."/>
            <person name="Dewar J."/>
            <person name="Goldberg J."/>
            <person name="Griggs A."/>
            <person name="Gujja S."/>
            <person name="Hansen M."/>
            <person name="Howarth C."/>
            <person name="Imamovic A."/>
            <person name="Larimer J."/>
            <person name="McCowan C."/>
            <person name="Murphy C."/>
            <person name="Pearson M."/>
            <person name="Priest M."/>
            <person name="Roberts A."/>
            <person name="Saif S."/>
            <person name="Shea T."/>
            <person name="Sykes S."/>
            <person name="Wortman J."/>
            <person name="Nusbaum C."/>
            <person name="Birren B."/>
        </authorList>
    </citation>
    <scope>NUCLEOTIDE SEQUENCE</scope>
    <source>
        <strain evidence="4">CBS 10737</strain>
    </source>
</reference>
<evidence type="ECO:0000313" key="5">
    <source>
        <dbReference type="Proteomes" id="UP000094020"/>
    </source>
</evidence>
<feature type="transmembrane region" description="Helical" evidence="2">
    <location>
        <begin position="94"/>
        <end position="114"/>
    </location>
</feature>
<feature type="transmembrane region" description="Helical" evidence="2">
    <location>
        <begin position="120"/>
        <end position="141"/>
    </location>
</feature>
<dbReference type="RefSeq" id="XP_019010962.1">
    <property type="nucleotide sequence ID" value="XM_019156004.1"/>
</dbReference>
<feature type="compositionally biased region" description="Low complexity" evidence="1">
    <location>
        <begin position="365"/>
        <end position="374"/>
    </location>
</feature>
<keyword evidence="2" id="KW-0472">Membrane</keyword>
<accession>A0A1B9I2H9</accession>
<proteinExistence type="predicted"/>
<dbReference type="EMBL" id="CP144523">
    <property type="protein sequence ID" value="WWC70208.1"/>
    <property type="molecule type" value="Genomic_DNA"/>
</dbReference>
<feature type="region of interest" description="Disordered" evidence="1">
    <location>
        <begin position="353"/>
        <end position="374"/>
    </location>
</feature>
<sequence length="462" mass="52790">MDMSNSLNGVGQSSESFVQPTLFSSESVTLIQMKNKPKSDHRFHTHSRTTSIAIPSNESDHLYVNLKRPYPLILLSIIDSIFTFKHLNEISRRLIFFPFIRITILIWITLNSQWRLKKSHILFVVGLSLVNSIWEVCTLILMRSTRQDNESDKGSVPRTSKFLVITSLLSILEYLLFLILLRISPNSPTNSTLPKTYNTSSIRLPTSSAAHTPSSIRFKDSNTPSSVRFATYHQHRRNVSRGTLRSVQSAHYDNESTTHVRNEEDDVFTSGAETSFGQLERRSIDRLGRDIIDGYTDNEYEGLENEIHDSHELYHYDYDSQDDEPQNENIYDESENHEFDDVINHRYIDEENGQSEYEEEEEDSSSVSSSSIIDLPLPQSPSLIPIPITLPRSTSLNLNALNISRVSDQLGSSPIVGPIIRKTKSSKLLRSSWTNSTNWLNNNSNRGEDRDHLVEDNYGTFE</sequence>
<evidence type="ECO:0000256" key="1">
    <source>
        <dbReference type="SAM" id="MobiDB-lite"/>
    </source>
</evidence>
<dbReference type="KEGG" id="kpin:30172636"/>
<dbReference type="GeneID" id="30172636"/>
<reference evidence="3" key="3">
    <citation type="submission" date="2016-07" db="EMBL/GenBank/DDBJ databases">
        <title>Evolution of pathogenesis and genome organization in the Tremellales.</title>
        <authorList>
            <person name="Cuomo C."/>
            <person name="Litvintseva A."/>
            <person name="Heitman J."/>
            <person name="Chen Y."/>
            <person name="Sun S."/>
            <person name="Springer D."/>
            <person name="Dromer F."/>
            <person name="Young S."/>
            <person name="Zeng Q."/>
            <person name="Chapman S."/>
            <person name="Gujja S."/>
            <person name="Saif S."/>
            <person name="Birren B."/>
        </authorList>
    </citation>
    <scope>NUCLEOTIDE SEQUENCE</scope>
    <source>
        <strain evidence="3">CBS 10737</strain>
    </source>
</reference>
<evidence type="ECO:0000256" key="2">
    <source>
        <dbReference type="SAM" id="Phobius"/>
    </source>
</evidence>
<evidence type="ECO:0000313" key="3">
    <source>
        <dbReference type="EMBL" id="OCF49743.1"/>
    </source>
</evidence>
<gene>
    <name evidence="3" type="ORF">I206_04267</name>
    <name evidence="4" type="ORF">I206_104158</name>
</gene>
<evidence type="ECO:0000313" key="4">
    <source>
        <dbReference type="EMBL" id="WWC70208.1"/>
    </source>
</evidence>
<feature type="compositionally biased region" description="Acidic residues" evidence="1">
    <location>
        <begin position="353"/>
        <end position="364"/>
    </location>
</feature>
<reference evidence="3" key="1">
    <citation type="submission" date="2013-07" db="EMBL/GenBank/DDBJ databases">
        <title>The Genome Sequence of Cryptococcus pinus CBS10737.</title>
        <authorList>
            <consortium name="The Broad Institute Genome Sequencing Platform"/>
            <person name="Cuomo C."/>
            <person name="Litvintseva A."/>
            <person name="Chen Y."/>
            <person name="Heitman J."/>
            <person name="Sun S."/>
            <person name="Springer D."/>
            <person name="Dromer F."/>
            <person name="Young S.K."/>
            <person name="Zeng Q."/>
            <person name="Gargeya S."/>
            <person name="Fitzgerald M."/>
            <person name="Abouelleil A."/>
            <person name="Alvarado L."/>
            <person name="Berlin A.M."/>
            <person name="Chapman S.B."/>
            <person name="Dewar J."/>
            <person name="Goldberg J."/>
            <person name="Griggs A."/>
            <person name="Gujja S."/>
            <person name="Hansen M."/>
            <person name="Howarth C."/>
            <person name="Imamovic A."/>
            <person name="Larimer J."/>
            <person name="McCowan C."/>
            <person name="Murphy C."/>
            <person name="Pearson M."/>
            <person name="Priest M."/>
            <person name="Roberts A."/>
            <person name="Saif S."/>
            <person name="Shea T."/>
            <person name="Sykes S."/>
            <person name="Wortman J."/>
            <person name="Nusbaum C."/>
            <person name="Birren B."/>
        </authorList>
    </citation>
    <scope>NUCLEOTIDE SEQUENCE [LARGE SCALE GENOMIC DNA]</scope>
    <source>
        <strain evidence="3">CBS 10737</strain>
    </source>
</reference>
<feature type="region of interest" description="Disordered" evidence="1">
    <location>
        <begin position="439"/>
        <end position="462"/>
    </location>
</feature>
<dbReference type="AlphaFoldDB" id="A0A1B9I2H9"/>
<organism evidence="3">
    <name type="scientific">Kwoniella pini CBS 10737</name>
    <dbReference type="NCBI Taxonomy" id="1296096"/>
    <lineage>
        <taxon>Eukaryota</taxon>
        <taxon>Fungi</taxon>
        <taxon>Dikarya</taxon>
        <taxon>Basidiomycota</taxon>
        <taxon>Agaricomycotina</taxon>
        <taxon>Tremellomycetes</taxon>
        <taxon>Tremellales</taxon>
        <taxon>Cryptococcaceae</taxon>
        <taxon>Kwoniella</taxon>
    </lineage>
</organism>
<feature type="compositionally biased region" description="Basic and acidic residues" evidence="1">
    <location>
        <begin position="446"/>
        <end position="455"/>
    </location>
</feature>
<keyword evidence="5" id="KW-1185">Reference proteome</keyword>
<dbReference type="Proteomes" id="UP000094020">
    <property type="component" value="Chromosome 5"/>
</dbReference>
<name>A0A1B9I2H9_9TREE</name>
<keyword evidence="2" id="KW-0812">Transmembrane</keyword>